<feature type="transmembrane region" description="Helical" evidence="6">
    <location>
        <begin position="193"/>
        <end position="212"/>
    </location>
</feature>
<evidence type="ECO:0000256" key="2">
    <source>
        <dbReference type="ARBA" id="ARBA00008573"/>
    </source>
</evidence>
<sequence>MDSAATTNDEQVSADKDKIITREELNLPAEMEKVKELAKNNPVPAASECLPQPRENTRFSSQARLGRNSLKLAKMSTSETINSGKEKLDNWLHEKNYFADALDKVEKKTGVKRIYIFLGLIGIFALYLVFGYGADLIVTILGFAYPAYQSVKAVESVTKEDDTQWLIYWVVFGVFNIVEFVSDILLSWFPLYFLVKLILLCWCMAPCLGMELTRSTTE</sequence>
<dbReference type="Proteomes" id="UP001163046">
    <property type="component" value="Unassembled WGS sequence"/>
</dbReference>
<evidence type="ECO:0000256" key="5">
    <source>
        <dbReference type="ARBA" id="ARBA00023136"/>
    </source>
</evidence>
<dbReference type="EMBL" id="MU827302">
    <property type="protein sequence ID" value="KAJ7365806.1"/>
    <property type="molecule type" value="Genomic_DNA"/>
</dbReference>
<reference evidence="8" key="1">
    <citation type="submission" date="2023-01" db="EMBL/GenBank/DDBJ databases">
        <title>Genome assembly of the deep-sea coral Lophelia pertusa.</title>
        <authorList>
            <person name="Herrera S."/>
            <person name="Cordes E."/>
        </authorList>
    </citation>
    <scope>NUCLEOTIDE SEQUENCE</scope>
    <source>
        <strain evidence="8">USNM1676648</strain>
        <tissue evidence="8">Polyp</tissue>
    </source>
</reference>
<gene>
    <name evidence="8" type="primary">REEP5</name>
    <name evidence="8" type="ORF">OS493_002525</name>
</gene>
<keyword evidence="9" id="KW-1185">Reference proteome</keyword>
<comment type="similarity">
    <text evidence="2 6">Belongs to the DP1 family.</text>
</comment>
<dbReference type="PANTHER" id="PTHR12300">
    <property type="entry name" value="HVA22-LIKE PROTEINS"/>
    <property type="match status" value="1"/>
</dbReference>
<dbReference type="PANTHER" id="PTHR12300:SF161">
    <property type="entry name" value="RECEPTOR EXPRESSION-ENHANCING PROTEIN"/>
    <property type="match status" value="1"/>
</dbReference>
<keyword evidence="5 6" id="KW-0472">Membrane</keyword>
<feature type="transmembrane region" description="Helical" evidence="6">
    <location>
        <begin position="114"/>
        <end position="145"/>
    </location>
</feature>
<organism evidence="8 9">
    <name type="scientific">Desmophyllum pertusum</name>
    <dbReference type="NCBI Taxonomy" id="174260"/>
    <lineage>
        <taxon>Eukaryota</taxon>
        <taxon>Metazoa</taxon>
        <taxon>Cnidaria</taxon>
        <taxon>Anthozoa</taxon>
        <taxon>Hexacorallia</taxon>
        <taxon>Scleractinia</taxon>
        <taxon>Caryophylliina</taxon>
        <taxon>Caryophylliidae</taxon>
        <taxon>Desmophyllum</taxon>
    </lineage>
</organism>
<protein>
    <recommendedName>
        <fullName evidence="6">Receptor expression-enhancing protein</fullName>
    </recommendedName>
</protein>
<dbReference type="InterPro" id="IPR004345">
    <property type="entry name" value="TB2_DP1_HVA22"/>
</dbReference>
<evidence type="ECO:0000256" key="7">
    <source>
        <dbReference type="SAM" id="MobiDB-lite"/>
    </source>
</evidence>
<dbReference type="AlphaFoldDB" id="A0A9W9YT46"/>
<feature type="compositionally biased region" description="Polar residues" evidence="7">
    <location>
        <begin position="1"/>
        <end position="11"/>
    </location>
</feature>
<feature type="region of interest" description="Disordered" evidence="7">
    <location>
        <begin position="1"/>
        <end position="20"/>
    </location>
</feature>
<evidence type="ECO:0000313" key="9">
    <source>
        <dbReference type="Proteomes" id="UP001163046"/>
    </source>
</evidence>
<keyword evidence="3 6" id="KW-0812">Transmembrane</keyword>
<name>A0A9W9YT46_9CNID</name>
<evidence type="ECO:0000256" key="1">
    <source>
        <dbReference type="ARBA" id="ARBA00004141"/>
    </source>
</evidence>
<evidence type="ECO:0000256" key="3">
    <source>
        <dbReference type="ARBA" id="ARBA00022692"/>
    </source>
</evidence>
<dbReference type="Pfam" id="PF03134">
    <property type="entry name" value="TB2_DP1_HVA22"/>
    <property type="match status" value="1"/>
</dbReference>
<evidence type="ECO:0000256" key="4">
    <source>
        <dbReference type="ARBA" id="ARBA00022989"/>
    </source>
</evidence>
<comment type="subcellular location">
    <subcellularLocation>
        <location evidence="1 6">Membrane</location>
        <topology evidence="1 6">Multi-pass membrane protein</topology>
    </subcellularLocation>
</comment>
<proteinExistence type="inferred from homology"/>
<dbReference type="GO" id="GO:0016020">
    <property type="term" value="C:membrane"/>
    <property type="evidence" value="ECO:0007669"/>
    <property type="project" value="UniProtKB-SubCell"/>
</dbReference>
<dbReference type="OrthoDB" id="10009287at2759"/>
<evidence type="ECO:0000256" key="6">
    <source>
        <dbReference type="RuleBase" id="RU362006"/>
    </source>
</evidence>
<evidence type="ECO:0000313" key="8">
    <source>
        <dbReference type="EMBL" id="KAJ7365806.1"/>
    </source>
</evidence>
<keyword evidence="8" id="KW-0675">Receptor</keyword>
<keyword evidence="4 6" id="KW-1133">Transmembrane helix</keyword>
<comment type="caution">
    <text evidence="8">The sequence shown here is derived from an EMBL/GenBank/DDBJ whole genome shotgun (WGS) entry which is preliminary data.</text>
</comment>
<feature type="transmembrane region" description="Helical" evidence="6">
    <location>
        <begin position="165"/>
        <end position="186"/>
    </location>
</feature>
<accession>A0A9W9YT46</accession>